<evidence type="ECO:0000313" key="2">
    <source>
        <dbReference type="EMBL" id="KAL3114736.1"/>
    </source>
</evidence>
<feature type="region of interest" description="Disordered" evidence="1">
    <location>
        <begin position="111"/>
        <end position="144"/>
    </location>
</feature>
<dbReference type="AlphaFoldDB" id="A0ABD2LHR5"/>
<organism evidence="2 3">
    <name type="scientific">Heterodera trifolii</name>
    <dbReference type="NCBI Taxonomy" id="157864"/>
    <lineage>
        <taxon>Eukaryota</taxon>
        <taxon>Metazoa</taxon>
        <taxon>Ecdysozoa</taxon>
        <taxon>Nematoda</taxon>
        <taxon>Chromadorea</taxon>
        <taxon>Rhabditida</taxon>
        <taxon>Tylenchina</taxon>
        <taxon>Tylenchomorpha</taxon>
        <taxon>Tylenchoidea</taxon>
        <taxon>Heteroderidae</taxon>
        <taxon>Heteroderinae</taxon>
        <taxon>Heterodera</taxon>
    </lineage>
</organism>
<protein>
    <submittedName>
        <fullName evidence="2">Uncharacterized protein</fullName>
    </submittedName>
</protein>
<evidence type="ECO:0000256" key="1">
    <source>
        <dbReference type="SAM" id="MobiDB-lite"/>
    </source>
</evidence>
<dbReference type="EMBL" id="JBICBT010000408">
    <property type="protein sequence ID" value="KAL3114736.1"/>
    <property type="molecule type" value="Genomic_DNA"/>
</dbReference>
<keyword evidence="3" id="KW-1185">Reference proteome</keyword>
<comment type="caution">
    <text evidence="2">The sequence shown here is derived from an EMBL/GenBank/DDBJ whole genome shotgun (WGS) entry which is preliminary data.</text>
</comment>
<proteinExistence type="predicted"/>
<name>A0ABD2LHR5_9BILA</name>
<feature type="compositionally biased region" description="Basic and acidic residues" evidence="1">
    <location>
        <begin position="130"/>
        <end position="144"/>
    </location>
</feature>
<sequence>MFTAAINAMENGTKMEEERKLPPIIIRQPSGKEIFDKNQQCSSPKSTDLMGIGKKAADVKWVGSDSVEKVKRNLHKRSKSILVHQLSSKELEAIQDLHYIQENLPALKIAEENLSDENELHPPQTPQTQERYRAEISRQMAEKH</sequence>
<gene>
    <name evidence="2" type="ORF">niasHT_017834</name>
</gene>
<accession>A0ABD2LHR5</accession>
<evidence type="ECO:0000313" key="3">
    <source>
        <dbReference type="Proteomes" id="UP001620626"/>
    </source>
</evidence>
<dbReference type="Proteomes" id="UP001620626">
    <property type="component" value="Unassembled WGS sequence"/>
</dbReference>
<reference evidence="2 3" key="1">
    <citation type="submission" date="2024-10" db="EMBL/GenBank/DDBJ databases">
        <authorList>
            <person name="Kim D."/>
        </authorList>
    </citation>
    <scope>NUCLEOTIDE SEQUENCE [LARGE SCALE GENOMIC DNA]</scope>
    <source>
        <strain evidence="2">BH-2024</strain>
    </source>
</reference>